<dbReference type="STRING" id="41875.K8EHS0"/>
<dbReference type="InterPro" id="IPR005172">
    <property type="entry name" value="CRC"/>
</dbReference>
<feature type="domain" description="CRC" evidence="5">
    <location>
        <begin position="19"/>
        <end position="134"/>
    </location>
</feature>
<accession>K8EHS0</accession>
<gene>
    <name evidence="6" type="ORF">Bathy08g00970</name>
</gene>
<evidence type="ECO:0000256" key="3">
    <source>
        <dbReference type="ARBA" id="ARBA00023242"/>
    </source>
</evidence>
<comment type="similarity">
    <text evidence="2">Belongs to the lin-54 family.</text>
</comment>
<dbReference type="SMART" id="SM01114">
    <property type="entry name" value="CXC"/>
    <property type="match status" value="2"/>
</dbReference>
<evidence type="ECO:0000259" key="5">
    <source>
        <dbReference type="PROSITE" id="PS51634"/>
    </source>
</evidence>
<sequence>MIPPVEGGLPLNNANIQTDRKTCNCRNSRCLKLYCECFASGQYCLQNCNCVECKNNVENSVQRQEAVEATLERNPNAFRPKVLPTLNGGEGDEKHNKGCHCKKSGCLKKYCECFQASIFCSDMCRCLDCKNFEGSDAHKAIASQQEFMPAGSDASLLVAPGLQMDVNKTNGGAMKQEAYVPQKSPMGFAAKGGASPHFLKTKKPILHGLIKPNAVDQLGEALLSAAEVARKRAHDQVAYDALKRRTPQPPPLSTNGGKITAKKSPTKSPSKSNNNKIAKIAEEESTAKLVYAEQEKTVLKKLLTEVTQLADAAEKRIQSRK</sequence>
<feature type="compositionally biased region" description="Low complexity" evidence="4">
    <location>
        <begin position="266"/>
        <end position="278"/>
    </location>
</feature>
<dbReference type="EMBL" id="FO082271">
    <property type="protein sequence ID" value="CCO17702.1"/>
    <property type="molecule type" value="Genomic_DNA"/>
</dbReference>
<protein>
    <submittedName>
        <fullName evidence="6">Unnamed protein product</fullName>
    </submittedName>
</protein>
<keyword evidence="3" id="KW-0539">Nucleus</keyword>
<dbReference type="KEGG" id="bpg:Bathy08g00970"/>
<dbReference type="InterPro" id="IPR028307">
    <property type="entry name" value="Lin-54_fam"/>
</dbReference>
<reference evidence="6 7" key="1">
    <citation type="submission" date="2011-10" db="EMBL/GenBank/DDBJ databases">
        <authorList>
            <person name="Genoscope - CEA"/>
        </authorList>
    </citation>
    <scope>NUCLEOTIDE SEQUENCE [LARGE SCALE GENOMIC DNA]</scope>
    <source>
        <strain evidence="6 7">RCC 1105</strain>
    </source>
</reference>
<evidence type="ECO:0000256" key="1">
    <source>
        <dbReference type="ARBA" id="ARBA00004123"/>
    </source>
</evidence>
<proteinExistence type="inferred from homology"/>
<evidence type="ECO:0000256" key="4">
    <source>
        <dbReference type="SAM" id="MobiDB-lite"/>
    </source>
</evidence>
<organism evidence="6 7">
    <name type="scientific">Bathycoccus prasinos</name>
    <dbReference type="NCBI Taxonomy" id="41875"/>
    <lineage>
        <taxon>Eukaryota</taxon>
        <taxon>Viridiplantae</taxon>
        <taxon>Chlorophyta</taxon>
        <taxon>Mamiellophyceae</taxon>
        <taxon>Mamiellales</taxon>
        <taxon>Bathycoccaceae</taxon>
        <taxon>Bathycoccus</taxon>
    </lineage>
</organism>
<keyword evidence="7" id="KW-1185">Reference proteome</keyword>
<dbReference type="PROSITE" id="PS51634">
    <property type="entry name" value="CRC"/>
    <property type="match status" value="1"/>
</dbReference>
<dbReference type="GO" id="GO:0006355">
    <property type="term" value="P:regulation of DNA-templated transcription"/>
    <property type="evidence" value="ECO:0007669"/>
    <property type="project" value="TreeGrafter"/>
</dbReference>
<comment type="subcellular location">
    <subcellularLocation>
        <location evidence="1">Nucleus</location>
    </subcellularLocation>
</comment>
<dbReference type="Proteomes" id="UP000198341">
    <property type="component" value="Chromosome 8"/>
</dbReference>
<dbReference type="PANTHER" id="PTHR12446">
    <property type="entry name" value="TESMIN/TSO1-RELATED"/>
    <property type="match status" value="1"/>
</dbReference>
<evidence type="ECO:0000313" key="7">
    <source>
        <dbReference type="Proteomes" id="UP000198341"/>
    </source>
</evidence>
<evidence type="ECO:0000313" key="6">
    <source>
        <dbReference type="EMBL" id="CCO17702.1"/>
    </source>
</evidence>
<dbReference type="PANTHER" id="PTHR12446:SF34">
    <property type="entry name" value="PROTEIN LIN-54 HOMOLOG"/>
    <property type="match status" value="1"/>
</dbReference>
<dbReference type="InterPro" id="IPR033467">
    <property type="entry name" value="Tesmin/TSO1-like_CXC"/>
</dbReference>
<dbReference type="GO" id="GO:0005634">
    <property type="term" value="C:nucleus"/>
    <property type="evidence" value="ECO:0007669"/>
    <property type="project" value="UniProtKB-SubCell"/>
</dbReference>
<dbReference type="OrthoDB" id="6283463at2759"/>
<evidence type="ECO:0000256" key="2">
    <source>
        <dbReference type="ARBA" id="ARBA00007267"/>
    </source>
</evidence>
<name>K8EHS0_9CHLO</name>
<dbReference type="RefSeq" id="XP_007511581.1">
    <property type="nucleotide sequence ID" value="XM_007511519.1"/>
</dbReference>
<dbReference type="AlphaFoldDB" id="K8EHS0"/>
<dbReference type="GeneID" id="19014076"/>
<dbReference type="eggNOG" id="KOG1171">
    <property type="taxonomic scope" value="Eukaryota"/>
</dbReference>
<dbReference type="Pfam" id="PF03638">
    <property type="entry name" value="TCR"/>
    <property type="match status" value="2"/>
</dbReference>
<feature type="region of interest" description="Disordered" evidence="4">
    <location>
        <begin position="243"/>
        <end position="279"/>
    </location>
</feature>